<keyword evidence="1" id="KW-1133">Transmembrane helix</keyword>
<accession>A0A816EGD1</accession>
<sequence>MIGIWLKNPLFPKHHSIFYIVISVCILYICFRLSTTLLTFPHIVLIHSRILTNRSIFYDLLSNKKINSNEIALYYRHATSSRNSSYPYISGDTFRAFSDYIYDETRQDRLNLVKYGQIVFVKADLLGKFFGSPFNSIKKPFVLVTHNSDQSAPDKYGAYLLNPKLLIWYASNPSVENHQKLSPIPIGIANMRWPHGNLDKLTYALKNHRKPWSQRTNLLYVNFAVETNKVEREKAFSQASKIENVQIIKKRITFETYLEQIGNTKFVLSPPGNGLDCHRTWEALLMGAVPIVRKSTLDPLFTKTRSVIIDDWSKLTQNLLLSLNSSFNHHIIPDVLYAHYWHEMLFKHRHNQQKIKTSA</sequence>
<comment type="caution">
    <text evidence="3">The sequence shown here is derived from an EMBL/GenBank/DDBJ whole genome shotgun (WGS) entry which is preliminary data.</text>
</comment>
<dbReference type="Proteomes" id="UP000663854">
    <property type="component" value="Unassembled WGS sequence"/>
</dbReference>
<gene>
    <name evidence="3" type="ORF">JXQ802_LOCUS54771</name>
    <name evidence="2" type="ORF">PYM288_LOCUS38278</name>
</gene>
<evidence type="ECO:0000313" key="2">
    <source>
        <dbReference type="EMBL" id="CAF1493072.1"/>
    </source>
</evidence>
<dbReference type="PANTHER" id="PTHR15576:SF1">
    <property type="entry name" value="RIBITOL-5-PHOSPHATE XYLOSYLTRANSFERASE 1"/>
    <property type="match status" value="1"/>
</dbReference>
<reference evidence="3" key="1">
    <citation type="submission" date="2021-02" db="EMBL/GenBank/DDBJ databases">
        <authorList>
            <person name="Nowell W R."/>
        </authorList>
    </citation>
    <scope>NUCLEOTIDE SEQUENCE</scope>
</reference>
<dbReference type="GO" id="GO:0005794">
    <property type="term" value="C:Golgi apparatus"/>
    <property type="evidence" value="ECO:0007669"/>
    <property type="project" value="TreeGrafter"/>
</dbReference>
<evidence type="ECO:0000313" key="4">
    <source>
        <dbReference type="Proteomes" id="UP000663870"/>
    </source>
</evidence>
<dbReference type="InterPro" id="IPR055286">
    <property type="entry name" value="RXYLT1-like"/>
</dbReference>
<dbReference type="EMBL" id="CAJNOL010010882">
    <property type="protein sequence ID" value="CAF1652394.1"/>
    <property type="molecule type" value="Genomic_DNA"/>
</dbReference>
<feature type="transmembrane region" description="Helical" evidence="1">
    <location>
        <begin position="17"/>
        <end position="40"/>
    </location>
</feature>
<protein>
    <recommendedName>
        <fullName evidence="5">Exostosin GT47 domain-containing protein</fullName>
    </recommendedName>
</protein>
<keyword evidence="4" id="KW-1185">Reference proteome</keyword>
<dbReference type="PANTHER" id="PTHR15576">
    <property type="entry name" value="RIBITOL-5-PHOSPHATE XYLOSYLTRANSFERASE 1"/>
    <property type="match status" value="1"/>
</dbReference>
<organism evidence="3 4">
    <name type="scientific">Rotaria sordida</name>
    <dbReference type="NCBI Taxonomy" id="392033"/>
    <lineage>
        <taxon>Eukaryota</taxon>
        <taxon>Metazoa</taxon>
        <taxon>Spiralia</taxon>
        <taxon>Gnathifera</taxon>
        <taxon>Rotifera</taxon>
        <taxon>Eurotatoria</taxon>
        <taxon>Bdelloidea</taxon>
        <taxon>Philodinida</taxon>
        <taxon>Philodinidae</taxon>
        <taxon>Rotaria</taxon>
    </lineage>
</organism>
<dbReference type="EMBL" id="CAJNOH010009133">
    <property type="protein sequence ID" value="CAF1493072.1"/>
    <property type="molecule type" value="Genomic_DNA"/>
</dbReference>
<evidence type="ECO:0000313" key="3">
    <source>
        <dbReference type="EMBL" id="CAF1652394.1"/>
    </source>
</evidence>
<dbReference type="GO" id="GO:0120053">
    <property type="term" value="F:ribitol beta-1,4-xylosyltransferase activity"/>
    <property type="evidence" value="ECO:0007669"/>
    <property type="project" value="InterPro"/>
</dbReference>
<dbReference type="AlphaFoldDB" id="A0A816EGD1"/>
<keyword evidence="1" id="KW-0472">Membrane</keyword>
<dbReference type="Proteomes" id="UP000663870">
    <property type="component" value="Unassembled WGS sequence"/>
</dbReference>
<name>A0A816EGD1_9BILA</name>
<evidence type="ECO:0000256" key="1">
    <source>
        <dbReference type="SAM" id="Phobius"/>
    </source>
</evidence>
<keyword evidence="1" id="KW-0812">Transmembrane</keyword>
<proteinExistence type="predicted"/>
<dbReference type="GO" id="GO:0035269">
    <property type="term" value="P:protein O-linked glycosylation via mannose"/>
    <property type="evidence" value="ECO:0007669"/>
    <property type="project" value="InterPro"/>
</dbReference>
<evidence type="ECO:0008006" key="5">
    <source>
        <dbReference type="Google" id="ProtNLM"/>
    </source>
</evidence>